<accession>A0A850NNA5</accession>
<evidence type="ECO:0000313" key="1">
    <source>
        <dbReference type="EMBL" id="NVN30414.1"/>
    </source>
</evidence>
<feature type="non-terminal residue" evidence="1">
    <location>
        <position position="168"/>
    </location>
</feature>
<dbReference type="InterPro" id="IPR008949">
    <property type="entry name" value="Isoprenoid_synthase_dom_sf"/>
</dbReference>
<dbReference type="InterPro" id="IPR002060">
    <property type="entry name" value="Squ/phyt_synthse"/>
</dbReference>
<dbReference type="RefSeq" id="WP_176623933.1">
    <property type="nucleotide sequence ID" value="NZ_JABXXQ010000148.1"/>
</dbReference>
<dbReference type="SUPFAM" id="SSF48576">
    <property type="entry name" value="Terpenoid synthases"/>
    <property type="match status" value="1"/>
</dbReference>
<sequence length="168" mass="18175">MPGPALPQFVARLRRDDPDRFFAVLLAPAALRADLALLAAFDLEIEAAARRRTELAGPYPALIRLQWWRDLIEGRTADPNHGIAGPLHAALAQGRVAASDLLAMLDGREAEAEGVPDWPTWHDALRASAGGWAIASARLFGVDRPEHLAPAGIARAIWSIRPDTAFLP</sequence>
<proteinExistence type="predicted"/>
<dbReference type="EMBL" id="JABXXQ010000148">
    <property type="protein sequence ID" value="NVN30414.1"/>
    <property type="molecule type" value="Genomic_DNA"/>
</dbReference>
<protein>
    <submittedName>
        <fullName evidence="1">Squalene/phytoene synthase family protein</fullName>
    </submittedName>
</protein>
<dbReference type="Proteomes" id="UP000565205">
    <property type="component" value="Unassembled WGS sequence"/>
</dbReference>
<organism evidence="1 2">
    <name type="scientific">Endobacter medicaginis</name>
    <dbReference type="NCBI Taxonomy" id="1181271"/>
    <lineage>
        <taxon>Bacteria</taxon>
        <taxon>Pseudomonadati</taxon>
        <taxon>Pseudomonadota</taxon>
        <taxon>Alphaproteobacteria</taxon>
        <taxon>Acetobacterales</taxon>
        <taxon>Acetobacteraceae</taxon>
        <taxon>Endobacter</taxon>
    </lineage>
</organism>
<evidence type="ECO:0000313" key="2">
    <source>
        <dbReference type="Proteomes" id="UP000565205"/>
    </source>
</evidence>
<dbReference type="Pfam" id="PF00494">
    <property type="entry name" value="SQS_PSY"/>
    <property type="match status" value="1"/>
</dbReference>
<dbReference type="Gene3D" id="1.10.600.10">
    <property type="entry name" value="Farnesyl Diphosphate Synthase"/>
    <property type="match status" value="1"/>
</dbReference>
<reference evidence="1 2" key="1">
    <citation type="submission" date="2020-06" db="EMBL/GenBank/DDBJ databases">
        <title>Description of novel acetic acid bacteria.</title>
        <authorList>
            <person name="Sombolestani A."/>
        </authorList>
    </citation>
    <scope>NUCLEOTIDE SEQUENCE [LARGE SCALE GENOMIC DNA]</scope>
    <source>
        <strain evidence="1 2">LMG 26838</strain>
    </source>
</reference>
<comment type="caution">
    <text evidence="1">The sequence shown here is derived from an EMBL/GenBank/DDBJ whole genome shotgun (WGS) entry which is preliminary data.</text>
</comment>
<name>A0A850NNA5_9PROT</name>
<gene>
    <name evidence="1" type="ORF">HUK83_08710</name>
</gene>
<dbReference type="AlphaFoldDB" id="A0A850NNA5"/>